<dbReference type="Pfam" id="PF02544">
    <property type="entry name" value="Steroid_dh"/>
    <property type="match status" value="1"/>
</dbReference>
<protein>
    <recommendedName>
        <fullName evidence="5">3-oxo-5-alpha-steroid 4-dehydrogenase C-terminal domain-containing protein</fullName>
    </recommendedName>
</protein>
<evidence type="ECO:0000256" key="4">
    <source>
        <dbReference type="ARBA" id="ARBA00023136"/>
    </source>
</evidence>
<dbReference type="Gene3D" id="1.20.120.1630">
    <property type="match status" value="1"/>
</dbReference>
<comment type="subcellular location">
    <subcellularLocation>
        <location evidence="1">Membrane</location>
        <topology evidence="1">Multi-pass membrane protein</topology>
    </subcellularLocation>
</comment>
<name>A0A7R8WIR4_9CRUS</name>
<dbReference type="PROSITE" id="PS50244">
    <property type="entry name" value="S5A_REDUCTASE"/>
    <property type="match status" value="1"/>
</dbReference>
<keyword evidence="3" id="KW-1133">Transmembrane helix</keyword>
<proteinExistence type="predicted"/>
<keyword evidence="2" id="KW-0812">Transmembrane</keyword>
<dbReference type="PANTHER" id="PTHR45727">
    <property type="entry name" value="NPC INTRACELLULAR CHOLESTEROL TRANSPORTER 1"/>
    <property type="match status" value="1"/>
</dbReference>
<dbReference type="GO" id="GO:0016020">
    <property type="term" value="C:membrane"/>
    <property type="evidence" value="ECO:0007669"/>
    <property type="project" value="UniProtKB-SubCell"/>
</dbReference>
<keyword evidence="4" id="KW-0472">Membrane</keyword>
<feature type="domain" description="3-oxo-5-alpha-steroid 4-dehydrogenase C-terminal" evidence="5">
    <location>
        <begin position="150"/>
        <end position="295"/>
    </location>
</feature>
<evidence type="ECO:0000256" key="3">
    <source>
        <dbReference type="ARBA" id="ARBA00022989"/>
    </source>
</evidence>
<dbReference type="GO" id="GO:0006629">
    <property type="term" value="P:lipid metabolic process"/>
    <property type="evidence" value="ECO:0007669"/>
    <property type="project" value="InterPro"/>
</dbReference>
<sequence length="373" mass="42559">MEWNSASSISSQGFLYRFVKKFYAPFLLSEVVRPLVVLIFMAWLALSLVVVPRLEVGLDEKLSVPEDSYVYKYFEYLHNYVAVGPPVYFVVKEGPDVSAEEFQNKLCSVQGCDDDSVVAQIKWAYQFQNSQVFYRALIYPRMLSNSASGFSVVEILVGMVFQIAAAFLIYYYVVEYMREPADFAEFAMNPARVAGVFLFTVGFVFNVRADIYLSRLKGGIQAYGIPRGGLFERVSAGNYFAEILKWWGFHLAVLSLPTFLYALAITFFLSIRGRQHHHWYLQQFGKGYPSQRKAVFTLTKFGGIVVLAFAKSQIVKVFLFKMYLLIVIVGALHGQVLLSVILSYFGSSLNILRVRRERKRMSMAVAREVQRVL</sequence>
<dbReference type="PANTHER" id="PTHR45727:SF2">
    <property type="entry name" value="NPC INTRACELLULAR CHOLESTEROL TRANSPORTER 1"/>
    <property type="match status" value="1"/>
</dbReference>
<dbReference type="AlphaFoldDB" id="A0A7R8WIR4"/>
<reference evidence="6" key="1">
    <citation type="submission" date="2020-11" db="EMBL/GenBank/DDBJ databases">
        <authorList>
            <person name="Tran Van P."/>
        </authorList>
    </citation>
    <scope>NUCLEOTIDE SEQUENCE</scope>
</reference>
<organism evidence="6">
    <name type="scientific">Cyprideis torosa</name>
    <dbReference type="NCBI Taxonomy" id="163714"/>
    <lineage>
        <taxon>Eukaryota</taxon>
        <taxon>Metazoa</taxon>
        <taxon>Ecdysozoa</taxon>
        <taxon>Arthropoda</taxon>
        <taxon>Crustacea</taxon>
        <taxon>Oligostraca</taxon>
        <taxon>Ostracoda</taxon>
        <taxon>Podocopa</taxon>
        <taxon>Podocopida</taxon>
        <taxon>Cytherocopina</taxon>
        <taxon>Cytheroidea</taxon>
        <taxon>Cytherideidae</taxon>
        <taxon>Cyprideis</taxon>
    </lineage>
</organism>
<evidence type="ECO:0000259" key="5">
    <source>
        <dbReference type="Pfam" id="PF02544"/>
    </source>
</evidence>
<dbReference type="InterPro" id="IPR001104">
    <property type="entry name" value="3-oxo-5_a-steroid_4-DH_C"/>
</dbReference>
<gene>
    <name evidence="6" type="ORF">CTOB1V02_LOCUS10336</name>
</gene>
<evidence type="ECO:0000313" key="6">
    <source>
        <dbReference type="EMBL" id="CAD7232501.1"/>
    </source>
</evidence>
<dbReference type="OrthoDB" id="6510177at2759"/>
<evidence type="ECO:0000256" key="2">
    <source>
        <dbReference type="ARBA" id="ARBA00022692"/>
    </source>
</evidence>
<dbReference type="GO" id="GO:0016627">
    <property type="term" value="F:oxidoreductase activity, acting on the CH-CH group of donors"/>
    <property type="evidence" value="ECO:0007669"/>
    <property type="project" value="InterPro"/>
</dbReference>
<dbReference type="GO" id="GO:0015918">
    <property type="term" value="P:sterol transport"/>
    <property type="evidence" value="ECO:0007669"/>
    <property type="project" value="TreeGrafter"/>
</dbReference>
<evidence type="ECO:0000256" key="1">
    <source>
        <dbReference type="ARBA" id="ARBA00004141"/>
    </source>
</evidence>
<dbReference type="EMBL" id="OB664729">
    <property type="protein sequence ID" value="CAD7232501.1"/>
    <property type="molecule type" value="Genomic_DNA"/>
</dbReference>
<dbReference type="GO" id="GO:0032934">
    <property type="term" value="F:sterol binding"/>
    <property type="evidence" value="ECO:0007669"/>
    <property type="project" value="TreeGrafter"/>
</dbReference>
<accession>A0A7R8WIR4</accession>